<dbReference type="InterPro" id="IPR054888">
    <property type="entry name" value="OlefBLtnSyn"/>
</dbReference>
<evidence type="ECO:0000313" key="4">
    <source>
        <dbReference type="Proteomes" id="UP001301653"/>
    </source>
</evidence>
<dbReference type="PROSITE" id="PS00455">
    <property type="entry name" value="AMP_BINDING"/>
    <property type="match status" value="1"/>
</dbReference>
<feature type="transmembrane region" description="Helical" evidence="1">
    <location>
        <begin position="78"/>
        <end position="96"/>
    </location>
</feature>
<dbReference type="CDD" id="cd05910">
    <property type="entry name" value="FACL_like_1"/>
    <property type="match status" value="1"/>
</dbReference>
<accession>A0ABU5V3W7</accession>
<dbReference type="GO" id="GO:0016874">
    <property type="term" value="F:ligase activity"/>
    <property type="evidence" value="ECO:0007669"/>
    <property type="project" value="UniProtKB-KW"/>
</dbReference>
<name>A0ABU5V3W7_9GAMM</name>
<dbReference type="InterPro" id="IPR020845">
    <property type="entry name" value="AMP-binding_CS"/>
</dbReference>
<dbReference type="Proteomes" id="UP001301653">
    <property type="component" value="Unassembled WGS sequence"/>
</dbReference>
<sequence length="548" mass="58303">MNKHCNIAARLPELARERPDQIAIRCPGRPGPGGMAAYDVTLDYRRLDARSDAIGAGLAAYGIGRGVRTVVMVRPGPAFFLLMFALFKIGAVPVLVDPGIDRRALRQCLDEAQAQAFIGIPLAHLARLLLGWSKSATRLVTVGRRWGWGGTTLAALEAAGSGKGSQLVDTAPDDVAAILFTSGSTGVPKGVVYRHRHFVGQVELLGNAFGMQPGGVDLPTFPPFALFDPALGLTSVIPDMDPTRPGSADPRKLHDAINRFGVTQLFGSPALMRVLAEHGQPLPTITRATSAGAPVPPETVARIRALLPEHAQFWTPYGATECLPVAVIEGRELQDTRSATEAGAGTCVGRVVPPNQVRIIAITDAPIAEWSGVRELPVGEVGEITVVGPTTTDSYFNRPQATAAAKIREVLGDGGERIVHRMGDVGRFDAQGRLWFCGRKTQRVETAQGPLYTEQVEPVFNTVAGVRRTALVGVGAPGRQVPVLCYELLPGADAVQVEAQLRALAAAQPTLAGIATFLRHPGFPVDIRHNAKIGREKLAVWATEKLGV</sequence>
<protein>
    <submittedName>
        <fullName evidence="3">Fatty acid CoA ligase family protein</fullName>
    </submittedName>
</protein>
<dbReference type="NCBIfam" id="NF006754">
    <property type="entry name" value="PRK09274.1"/>
    <property type="match status" value="1"/>
</dbReference>
<dbReference type="InterPro" id="IPR000873">
    <property type="entry name" value="AMP-dep_synth/lig_dom"/>
</dbReference>
<keyword evidence="1" id="KW-0812">Transmembrane</keyword>
<keyword evidence="4" id="KW-1185">Reference proteome</keyword>
<dbReference type="PANTHER" id="PTHR43767">
    <property type="entry name" value="LONG-CHAIN-FATTY-ACID--COA LIGASE"/>
    <property type="match status" value="1"/>
</dbReference>
<dbReference type="Pfam" id="PF00501">
    <property type="entry name" value="AMP-binding"/>
    <property type="match status" value="1"/>
</dbReference>
<keyword evidence="1" id="KW-0472">Membrane</keyword>
<proteinExistence type="predicted"/>
<dbReference type="InterPro" id="IPR050237">
    <property type="entry name" value="ATP-dep_AMP-bd_enzyme"/>
</dbReference>
<dbReference type="Gene3D" id="3.40.50.12780">
    <property type="entry name" value="N-terminal domain of ligase-like"/>
    <property type="match status" value="1"/>
</dbReference>
<keyword evidence="3" id="KW-0436">Ligase</keyword>
<keyword evidence="1" id="KW-1133">Transmembrane helix</keyword>
<dbReference type="PANTHER" id="PTHR43767:SF1">
    <property type="entry name" value="NONRIBOSOMAL PEPTIDE SYNTHASE PES1 (EUROFUNG)-RELATED"/>
    <property type="match status" value="1"/>
</dbReference>
<evidence type="ECO:0000259" key="2">
    <source>
        <dbReference type="Pfam" id="PF00501"/>
    </source>
</evidence>
<dbReference type="SUPFAM" id="SSF56801">
    <property type="entry name" value="Acetyl-CoA synthetase-like"/>
    <property type="match status" value="1"/>
</dbReference>
<feature type="domain" description="AMP-dependent synthetase/ligase" evidence="2">
    <location>
        <begin position="15"/>
        <end position="396"/>
    </location>
</feature>
<evidence type="ECO:0000256" key="1">
    <source>
        <dbReference type="SAM" id="Phobius"/>
    </source>
</evidence>
<dbReference type="RefSeq" id="WP_323438817.1">
    <property type="nucleotide sequence ID" value="NZ_JAYFUH010000172.1"/>
</dbReference>
<dbReference type="InterPro" id="IPR042099">
    <property type="entry name" value="ANL_N_sf"/>
</dbReference>
<dbReference type="EMBL" id="JAYFUH010000172">
    <property type="protein sequence ID" value="MEA5668017.1"/>
    <property type="molecule type" value="Genomic_DNA"/>
</dbReference>
<reference evidence="3 4" key="1">
    <citation type="submission" date="2023-12" db="EMBL/GenBank/DDBJ databases">
        <title>Stenotrophomonas guangdongensis sp. nov., isolated from wilted pepper plants (Capsicum annuum).</title>
        <authorList>
            <person name="Qiu M."/>
            <person name="Li Y."/>
            <person name="Liu Q."/>
            <person name="Zhang X."/>
            <person name="Huang Y."/>
            <person name="Guo R."/>
            <person name="Hu M."/>
            <person name="Zhou J."/>
            <person name="Zhou X."/>
        </authorList>
    </citation>
    <scope>NUCLEOTIDE SEQUENCE [LARGE SCALE GENOMIC DNA]</scope>
    <source>
        <strain evidence="3 4">MH1</strain>
    </source>
</reference>
<organism evidence="3 4">
    <name type="scientific">Stenotrophomonas capsici</name>
    <dbReference type="NCBI Taxonomy" id="3110230"/>
    <lineage>
        <taxon>Bacteria</taxon>
        <taxon>Pseudomonadati</taxon>
        <taxon>Pseudomonadota</taxon>
        <taxon>Gammaproteobacteria</taxon>
        <taxon>Lysobacterales</taxon>
        <taxon>Lysobacteraceae</taxon>
        <taxon>Stenotrophomonas</taxon>
    </lineage>
</organism>
<gene>
    <name evidence="3" type="ORF">VA603_10775</name>
</gene>
<dbReference type="NCBIfam" id="NF045786">
    <property type="entry name" value="OlefBLtnSynXan"/>
    <property type="match status" value="1"/>
</dbReference>
<comment type="caution">
    <text evidence="3">The sequence shown here is derived from an EMBL/GenBank/DDBJ whole genome shotgun (WGS) entry which is preliminary data.</text>
</comment>
<evidence type="ECO:0000313" key="3">
    <source>
        <dbReference type="EMBL" id="MEA5668017.1"/>
    </source>
</evidence>